<reference evidence="2" key="1">
    <citation type="submission" date="2022-01" db="EMBL/GenBank/DDBJ databases">
        <title>Comparative genomics reveals a dynamic genome evolution in the ectomycorrhizal milk-cap (Lactarius) mushrooms.</title>
        <authorList>
            <consortium name="DOE Joint Genome Institute"/>
            <person name="Lebreton A."/>
            <person name="Tang N."/>
            <person name="Kuo A."/>
            <person name="LaButti K."/>
            <person name="Drula E."/>
            <person name="Barry K."/>
            <person name="Clum A."/>
            <person name="Lipzen A."/>
            <person name="Mousain D."/>
            <person name="Ng V."/>
            <person name="Wang R."/>
            <person name="Wang X."/>
            <person name="Dai Y."/>
            <person name="Henrissat B."/>
            <person name="Grigoriev I.V."/>
            <person name="Guerin-Laguette A."/>
            <person name="Yu F."/>
            <person name="Martin F.M."/>
        </authorList>
    </citation>
    <scope>NUCLEOTIDE SEQUENCE</scope>
    <source>
        <strain evidence="2">QP</strain>
    </source>
</reference>
<organism evidence="2 3">
    <name type="scientific">Lactarius akahatsu</name>
    <dbReference type="NCBI Taxonomy" id="416441"/>
    <lineage>
        <taxon>Eukaryota</taxon>
        <taxon>Fungi</taxon>
        <taxon>Dikarya</taxon>
        <taxon>Basidiomycota</taxon>
        <taxon>Agaricomycotina</taxon>
        <taxon>Agaricomycetes</taxon>
        <taxon>Russulales</taxon>
        <taxon>Russulaceae</taxon>
        <taxon>Lactarius</taxon>
    </lineage>
</organism>
<evidence type="ECO:0000313" key="3">
    <source>
        <dbReference type="Proteomes" id="UP001201163"/>
    </source>
</evidence>
<dbReference type="EMBL" id="JAKELL010000020">
    <property type="protein sequence ID" value="KAH8992976.1"/>
    <property type="molecule type" value="Genomic_DNA"/>
</dbReference>
<dbReference type="Pfam" id="PF20255">
    <property type="entry name" value="DUF6606"/>
    <property type="match status" value="1"/>
</dbReference>
<dbReference type="InterPro" id="IPR046541">
    <property type="entry name" value="DUF6606"/>
</dbReference>
<evidence type="ECO:0000259" key="1">
    <source>
        <dbReference type="Pfam" id="PF20255"/>
    </source>
</evidence>
<dbReference type="AlphaFoldDB" id="A0AAD4LJF9"/>
<keyword evidence="3" id="KW-1185">Reference proteome</keyword>
<dbReference type="Proteomes" id="UP001201163">
    <property type="component" value="Unassembled WGS sequence"/>
</dbReference>
<protein>
    <recommendedName>
        <fullName evidence="1">DUF6606 domain-containing protein</fullName>
    </recommendedName>
</protein>
<evidence type="ECO:0000313" key="2">
    <source>
        <dbReference type="EMBL" id="KAH8992976.1"/>
    </source>
</evidence>
<name>A0AAD4LJF9_9AGAM</name>
<gene>
    <name evidence="2" type="ORF">EDB92DRAFT_1796733</name>
</gene>
<comment type="caution">
    <text evidence="2">The sequence shown here is derived from an EMBL/GenBank/DDBJ whole genome shotgun (WGS) entry which is preliminary data.</text>
</comment>
<accession>A0AAD4LJF9</accession>
<sequence>MSLHTTDIHSDVLLSVVEHVFLPPKLPQEAPTEEAEREANVALCHILIQAAQTFSQGLPPLRQSLWARVIKMMGSIYRAARAPLVEVELTGALSGLAMGDVFVMHVRAQNAAVLVRVLVDHVQFEMFGVSAQASVVTSTDGKLLCSYPGPAVQVSPEVFFNGRFLQELASFLVQMDADMLDSTATTVKAGSAVREVRESAHPRYITELLVGILRGFGQPASVDRITKRIGDEVLWKDAYKPWRRSPL</sequence>
<feature type="domain" description="DUF6606" evidence="1">
    <location>
        <begin position="17"/>
        <end position="247"/>
    </location>
</feature>
<feature type="non-terminal residue" evidence="2">
    <location>
        <position position="1"/>
    </location>
</feature>
<proteinExistence type="predicted"/>